<comment type="catalytic activity">
    <reaction evidence="14 16">
        <text>DNA(n) + a 2'-deoxyribonucleoside 5'-triphosphate = DNA(n+1) + diphosphate</text>
        <dbReference type="Rhea" id="RHEA:22508"/>
        <dbReference type="Rhea" id="RHEA-COMP:17339"/>
        <dbReference type="Rhea" id="RHEA-COMP:17340"/>
        <dbReference type="ChEBI" id="CHEBI:33019"/>
        <dbReference type="ChEBI" id="CHEBI:61560"/>
        <dbReference type="ChEBI" id="CHEBI:173112"/>
        <dbReference type="EC" id="2.7.7.7"/>
    </reaction>
</comment>
<evidence type="ECO:0000256" key="16">
    <source>
        <dbReference type="RuleBase" id="RU004460"/>
    </source>
</evidence>
<dbReference type="FunFam" id="1.10.150.20:FF:000003">
    <property type="entry name" value="DNA polymerase I"/>
    <property type="match status" value="1"/>
</dbReference>
<dbReference type="SUPFAM" id="SSF47807">
    <property type="entry name" value="5' to 3' exonuclease, C-terminal subdomain"/>
    <property type="match status" value="1"/>
</dbReference>
<dbReference type="SUPFAM" id="SSF56672">
    <property type="entry name" value="DNA/RNA polymerases"/>
    <property type="match status" value="1"/>
</dbReference>
<evidence type="ECO:0000256" key="6">
    <source>
        <dbReference type="ARBA" id="ARBA00022705"/>
    </source>
</evidence>
<dbReference type="CDD" id="cd06139">
    <property type="entry name" value="DNA_polA_I_Ecoli_like_exo"/>
    <property type="match status" value="1"/>
</dbReference>
<accession>A0A2K1NWS5</accession>
<dbReference type="EC" id="2.7.7.7" evidence="2 15"/>
<dbReference type="CDD" id="cd09898">
    <property type="entry name" value="H3TH_53EXO"/>
    <property type="match status" value="1"/>
</dbReference>
<dbReference type="GO" id="GO:0008408">
    <property type="term" value="F:3'-5' exonuclease activity"/>
    <property type="evidence" value="ECO:0007669"/>
    <property type="project" value="UniProtKB-UniRule"/>
</dbReference>
<keyword evidence="10 16" id="KW-0269">Exonuclease</keyword>
<keyword evidence="11 16" id="KW-0239">DNA-directed DNA polymerase</keyword>
<dbReference type="InterPro" id="IPR001098">
    <property type="entry name" value="DNA-dir_DNA_pol_A_palm_dom"/>
</dbReference>
<dbReference type="Gene3D" id="3.30.420.10">
    <property type="entry name" value="Ribonuclease H-like superfamily/Ribonuclease H"/>
    <property type="match status" value="1"/>
</dbReference>
<dbReference type="Gene3D" id="1.10.150.20">
    <property type="entry name" value="5' to 3' exonuclease, C-terminal subdomain"/>
    <property type="match status" value="2"/>
</dbReference>
<evidence type="ECO:0000256" key="5">
    <source>
        <dbReference type="ARBA" id="ARBA00022695"/>
    </source>
</evidence>
<evidence type="ECO:0000256" key="15">
    <source>
        <dbReference type="NCBIfam" id="TIGR00593"/>
    </source>
</evidence>
<comment type="caution">
    <text evidence="20">The sequence shown here is derived from an EMBL/GenBank/DDBJ whole genome shotgun (WGS) entry which is preliminary data.</text>
</comment>
<dbReference type="GO" id="GO:0006302">
    <property type="term" value="P:double-strand break repair"/>
    <property type="evidence" value="ECO:0007669"/>
    <property type="project" value="TreeGrafter"/>
</dbReference>
<reference evidence="20 21" key="1">
    <citation type="submission" date="2013-12" db="EMBL/GenBank/DDBJ databases">
        <title>Comparative genomics of Petrotoga isolates.</title>
        <authorList>
            <person name="Nesbo C.L."/>
            <person name="Charchuk R."/>
            <person name="Chow K."/>
        </authorList>
    </citation>
    <scope>NUCLEOTIDE SEQUENCE [LARGE SCALE GENOMIC DNA]</scope>
    <source>
        <strain evidence="20 21">DSM 13574</strain>
    </source>
</reference>
<feature type="domain" description="5'-3' exonuclease" evidence="18">
    <location>
        <begin position="2"/>
        <end position="264"/>
    </location>
</feature>
<evidence type="ECO:0000256" key="11">
    <source>
        <dbReference type="ARBA" id="ARBA00022932"/>
    </source>
</evidence>
<dbReference type="SUPFAM" id="SSF53098">
    <property type="entry name" value="Ribonuclease H-like"/>
    <property type="match status" value="1"/>
</dbReference>
<dbReference type="AlphaFoldDB" id="A0A2K1NWS5"/>
<dbReference type="Pfam" id="PF01612">
    <property type="entry name" value="DNA_pol_A_exo1"/>
    <property type="match status" value="1"/>
</dbReference>
<dbReference type="RefSeq" id="WP_103067785.1">
    <property type="nucleotide sequence ID" value="NZ_AZRL01000022.1"/>
</dbReference>
<dbReference type="NCBIfam" id="TIGR00593">
    <property type="entry name" value="pola"/>
    <property type="match status" value="1"/>
</dbReference>
<dbReference type="Pfam" id="PF00476">
    <property type="entry name" value="DNA_pol_A"/>
    <property type="match status" value="1"/>
</dbReference>
<organism evidence="20 21">
    <name type="scientific">Petrotoga olearia DSM 13574</name>
    <dbReference type="NCBI Taxonomy" id="1122955"/>
    <lineage>
        <taxon>Bacteria</taxon>
        <taxon>Thermotogati</taxon>
        <taxon>Thermotogota</taxon>
        <taxon>Thermotogae</taxon>
        <taxon>Petrotogales</taxon>
        <taxon>Petrotogaceae</taxon>
        <taxon>Petrotoga</taxon>
    </lineage>
</organism>
<dbReference type="Gene3D" id="1.20.1060.10">
    <property type="entry name" value="Taq DNA Polymerase, Chain T, domain 4"/>
    <property type="match status" value="1"/>
</dbReference>
<proteinExistence type="inferred from homology"/>
<dbReference type="InterPro" id="IPR008918">
    <property type="entry name" value="HhH2"/>
</dbReference>
<dbReference type="InterPro" id="IPR002298">
    <property type="entry name" value="DNA_polymerase_A"/>
</dbReference>
<dbReference type="CDD" id="cd09859">
    <property type="entry name" value="PIN_53EXO"/>
    <property type="match status" value="1"/>
</dbReference>
<comment type="similarity">
    <text evidence="1 16">Belongs to the DNA polymerase type-A family.</text>
</comment>
<evidence type="ECO:0000256" key="12">
    <source>
        <dbReference type="ARBA" id="ARBA00023125"/>
    </source>
</evidence>
<evidence type="ECO:0000256" key="9">
    <source>
        <dbReference type="ARBA" id="ARBA00022801"/>
    </source>
</evidence>
<evidence type="ECO:0000259" key="19">
    <source>
        <dbReference type="SMART" id="SM00482"/>
    </source>
</evidence>
<keyword evidence="7" id="KW-0540">Nuclease</keyword>
<evidence type="ECO:0000313" key="20">
    <source>
        <dbReference type="EMBL" id="PNR94969.1"/>
    </source>
</evidence>
<dbReference type="InterPro" id="IPR002562">
    <property type="entry name" value="3'-5'_exonuclease_dom"/>
</dbReference>
<evidence type="ECO:0000259" key="17">
    <source>
        <dbReference type="SMART" id="SM00474"/>
    </source>
</evidence>
<dbReference type="InterPro" id="IPR036397">
    <property type="entry name" value="RNaseH_sf"/>
</dbReference>
<dbReference type="FunFam" id="1.10.150.20:FF:000002">
    <property type="entry name" value="DNA polymerase I"/>
    <property type="match status" value="1"/>
</dbReference>
<dbReference type="PRINTS" id="PR00868">
    <property type="entry name" value="DNAPOLI"/>
</dbReference>
<dbReference type="OrthoDB" id="9806424at2"/>
<keyword evidence="13 16" id="KW-0234">DNA repair</keyword>
<evidence type="ECO:0000259" key="18">
    <source>
        <dbReference type="SMART" id="SM00475"/>
    </source>
</evidence>
<dbReference type="PANTHER" id="PTHR10133:SF27">
    <property type="entry name" value="DNA POLYMERASE NU"/>
    <property type="match status" value="1"/>
</dbReference>
<dbReference type="CDD" id="cd08637">
    <property type="entry name" value="DNA_pol_A_pol_I_C"/>
    <property type="match status" value="1"/>
</dbReference>
<dbReference type="GO" id="GO:0003887">
    <property type="term" value="F:DNA-directed DNA polymerase activity"/>
    <property type="evidence" value="ECO:0007669"/>
    <property type="project" value="UniProtKB-UniRule"/>
</dbReference>
<dbReference type="FunFam" id="1.20.1060.10:FF:000001">
    <property type="entry name" value="DNA polymerase I"/>
    <property type="match status" value="1"/>
</dbReference>
<name>A0A2K1NWS5_9BACT</name>
<dbReference type="Pfam" id="PF02739">
    <property type="entry name" value="5_3_exonuc_N"/>
    <property type="match status" value="1"/>
</dbReference>
<feature type="domain" description="DNA-directed DNA polymerase family A palm" evidence="19">
    <location>
        <begin position="662"/>
        <end position="862"/>
    </location>
</feature>
<dbReference type="InterPro" id="IPR020045">
    <property type="entry name" value="DNA_polI_H3TH"/>
</dbReference>
<keyword evidence="8 16" id="KW-0227">DNA damage</keyword>
<evidence type="ECO:0000256" key="4">
    <source>
        <dbReference type="ARBA" id="ARBA00022679"/>
    </source>
</evidence>
<comment type="function">
    <text evidence="16">In addition to polymerase activity, this DNA polymerase exhibits 3'-5' and 5'-3' exonuclease activity.</text>
</comment>
<evidence type="ECO:0000256" key="8">
    <source>
        <dbReference type="ARBA" id="ARBA00022763"/>
    </source>
</evidence>
<dbReference type="GO" id="GO:0008409">
    <property type="term" value="F:5'-3' exonuclease activity"/>
    <property type="evidence" value="ECO:0007669"/>
    <property type="project" value="UniProtKB-UniRule"/>
</dbReference>
<evidence type="ECO:0000256" key="7">
    <source>
        <dbReference type="ARBA" id="ARBA00022722"/>
    </source>
</evidence>
<keyword evidence="5 16" id="KW-0548">Nucleotidyltransferase</keyword>
<dbReference type="InterPro" id="IPR020046">
    <property type="entry name" value="5-3_exonucl_a-hlix_arch_N"/>
</dbReference>
<dbReference type="InterPro" id="IPR002421">
    <property type="entry name" value="5-3_exonuclease"/>
</dbReference>
<dbReference type="NCBIfam" id="NF004397">
    <property type="entry name" value="PRK05755.1"/>
    <property type="match status" value="1"/>
</dbReference>
<dbReference type="InterPro" id="IPR043502">
    <property type="entry name" value="DNA/RNA_pol_sf"/>
</dbReference>
<dbReference type="EMBL" id="AZRL01000022">
    <property type="protein sequence ID" value="PNR94969.1"/>
    <property type="molecule type" value="Genomic_DNA"/>
</dbReference>
<dbReference type="InterPro" id="IPR036279">
    <property type="entry name" value="5-3_exonuclease_C_sf"/>
</dbReference>
<dbReference type="SMART" id="SM00482">
    <property type="entry name" value="POLAc"/>
    <property type="match status" value="1"/>
</dbReference>
<dbReference type="SMART" id="SM00475">
    <property type="entry name" value="53EXOc"/>
    <property type="match status" value="1"/>
</dbReference>
<gene>
    <name evidence="16" type="primary">polA</name>
    <name evidence="20" type="ORF">X929_08805</name>
</gene>
<keyword evidence="4 16" id="KW-0808">Transferase</keyword>
<evidence type="ECO:0000256" key="14">
    <source>
        <dbReference type="ARBA" id="ARBA00049244"/>
    </source>
</evidence>
<evidence type="ECO:0000313" key="21">
    <source>
        <dbReference type="Proteomes" id="UP000236434"/>
    </source>
</evidence>
<dbReference type="PANTHER" id="PTHR10133">
    <property type="entry name" value="DNA POLYMERASE I"/>
    <property type="match status" value="1"/>
</dbReference>
<dbReference type="InterPro" id="IPR029060">
    <property type="entry name" value="PIN-like_dom_sf"/>
</dbReference>
<dbReference type="Pfam" id="PF01367">
    <property type="entry name" value="5_3_exonuc"/>
    <property type="match status" value="1"/>
</dbReference>
<dbReference type="InterPro" id="IPR012337">
    <property type="entry name" value="RNaseH-like_sf"/>
</dbReference>
<evidence type="ECO:0000256" key="2">
    <source>
        <dbReference type="ARBA" id="ARBA00012417"/>
    </source>
</evidence>
<evidence type="ECO:0000256" key="3">
    <source>
        <dbReference type="ARBA" id="ARBA00020311"/>
    </source>
</evidence>
<dbReference type="Gene3D" id="3.30.70.370">
    <property type="match status" value="1"/>
</dbReference>
<keyword evidence="6 16" id="KW-0235">DNA replication</keyword>
<evidence type="ECO:0000256" key="10">
    <source>
        <dbReference type="ARBA" id="ARBA00022839"/>
    </source>
</evidence>
<dbReference type="InterPro" id="IPR018320">
    <property type="entry name" value="DNA_polymerase_1"/>
</dbReference>
<sequence length="896" mass="103017">MANLYLIDGSGIAYRAFFALGDWMSTSDGLPTNAIYGVARMLLKLLKEYVKKGEDSVIFVMDKKTTTYRNELLKSYKAQRPETPEKYIQQIPYIYELVEKLGVKLVAMDNYEADDVIATIVSKKKKKYDIVYIITSDKDMMQLVKDNVHILRPEKGITEMVNYDAHQVEKKMGVPPEKIADLLALMGDSSDNIPGVKGIGIKTAQKLLQNYKGLDDLYQHLDEIKGSTKNKLKSEKETAYLSKQLVQLMVDAPIEEIFEDKEIIYQGFRDDLRDFLKKLEFNSILKELDIPDTPSDSSKVRVETKAEKKDYSVKGKYYEYNAQGYKELLKTLEKYEIISFDLETSSLDPYQADIVGIALSWKPFEGYFLYLYKEKNRWEITKEIVNLLNTKKVIGQNLKYDMTVLKVNGIELNKVYFDSMIAAYLLNPDSRRFNMDDLAKEYLDYKTTKYKEVMGKDIKLLTLGDIDKKKVVEYAAEDADIAYRLFEVLKPKLEEFELNELFEKIEMSTINVLSEMEMNGVYFDLKELKKLEEEYNKKLSSLMFEMKKIAGYEFNPNSPKQVGELLFENLGLKGKRKTKSGSYSTDADSLESLRDEHPLVEKLLEYRKYQKLLSTYIIAIPKLVNKKTGRVHTSFNQTGTATGRLSSSEPNLQNLPIREEDGERIRSTVKAQKDDHVLLSADYSQIELRVLAHLTNDETLINAFNSDEDIHALTASAIFGIKIDDVDYNMRRVGKVVNFSLVYGSSPYGLAENLKIPIEDAKDFMNKYFKTYQKVKEYQESSLKVATQKGYVETIFGRKRFLKNIKTGKSELKRIVINTPIQGSAADIMKLAMINLFKKLPKEAKLILQVHDEVVIELPEKIVEETKKTVQDCMENAVKLKIPLKVDISVGKNWIK</sequence>
<dbReference type="GO" id="GO:0003677">
    <property type="term" value="F:DNA binding"/>
    <property type="evidence" value="ECO:0007669"/>
    <property type="project" value="UniProtKB-UniRule"/>
</dbReference>
<feature type="domain" description="3'-5' exonuclease" evidence="17">
    <location>
        <begin position="316"/>
        <end position="494"/>
    </location>
</feature>
<dbReference type="SMART" id="SM00279">
    <property type="entry name" value="HhH2"/>
    <property type="match status" value="1"/>
</dbReference>
<dbReference type="GO" id="GO:0006261">
    <property type="term" value="P:DNA-templated DNA replication"/>
    <property type="evidence" value="ECO:0007669"/>
    <property type="project" value="UniProtKB-UniRule"/>
</dbReference>
<dbReference type="SMART" id="SM00474">
    <property type="entry name" value="35EXOc"/>
    <property type="match status" value="1"/>
</dbReference>
<dbReference type="SUPFAM" id="SSF88723">
    <property type="entry name" value="PIN domain-like"/>
    <property type="match status" value="1"/>
</dbReference>
<dbReference type="Proteomes" id="UP000236434">
    <property type="component" value="Unassembled WGS sequence"/>
</dbReference>
<dbReference type="Gene3D" id="3.40.50.1010">
    <property type="entry name" value="5'-nuclease"/>
    <property type="match status" value="1"/>
</dbReference>
<keyword evidence="12 16" id="KW-0238">DNA-binding</keyword>
<evidence type="ECO:0000256" key="13">
    <source>
        <dbReference type="ARBA" id="ARBA00023204"/>
    </source>
</evidence>
<protein>
    <recommendedName>
        <fullName evidence="3 15">DNA polymerase I</fullName>
        <ecNumber evidence="2 15">2.7.7.7</ecNumber>
    </recommendedName>
</protein>
<evidence type="ECO:0000256" key="1">
    <source>
        <dbReference type="ARBA" id="ARBA00007705"/>
    </source>
</evidence>
<keyword evidence="9 16" id="KW-0378">Hydrolase</keyword>